<evidence type="ECO:0000259" key="1">
    <source>
        <dbReference type="Pfam" id="PF01471"/>
    </source>
</evidence>
<gene>
    <name evidence="3" type="ORF">JNB61_10250</name>
</gene>
<comment type="caution">
    <text evidence="3">The sequence shown here is derived from an EMBL/GenBank/DDBJ whole genome shotgun (WGS) entry which is preliminary data.</text>
</comment>
<dbReference type="SUPFAM" id="SSF47090">
    <property type="entry name" value="PGBD-like"/>
    <property type="match status" value="1"/>
</dbReference>
<sequence>MFDDPQVRTTQQWLNTAYSSHPQWVTVQVDGQTGWGTMNGLVRALQIELGITTLSDNFGPTTLSRFTSQIGSVSALTTNTNVLRIAQGGLWCKGYHGGFTRGVFDSDVAAGISFLTGDIGFYPVQSISPKVMKALLNMDAFKLLPGGGSSRREAQQWLNNKYVGRADFAILPCDGLYSRNTQQGLMYAIQYEANMADGVANGNFGPGTRSALQTQALVSLGSVDGTKNWVRLFQAALRFNGYDAPFTGQFDAATRNSALSFQGFAELSATGSGDFQTWASLLISTGDENRPAAASDMATQLNSSLCAALYANGYRTVGRYLTVASKRYSPGELEAIFGAGLKTFPIMQEANTSAADFTETKGRDHGFQALRRLRQLGFKEGATVFFAVDFDATDAAITASVIPYFEGVKSSLNSSRTPYAVGIYGTRNVCARVINAGLASEAFIASMSWGWSGNLGYSLPPSWSYDQIKNTILAGTTMEIDRNVQSSRAAPVGQAGVLKTPVRTVPGMGTTFDEDYFWFLTEQCILAEQSARLSPYAEGNINEYVLHRMQREHYWQPAVHPTGDSDALWNVYTPLPELVPGLPAAAASGIALGRGDYESKASSPPDSSRTRISHWAASTRSYMTWGVPQADPSITTGDLGGWGLDLATLWEDFSKTLLPGFTGSVAQWFRDNVGAAGTSFDAEDLVADVDAYLCARRITGAGYRAVSDVVREIEVGAIPRFGTFASERFGTKANAISAATQLFGSGWPWIDFPVSLKVSVPKPLGQVAIDVATGFADAIWDRI</sequence>
<dbReference type="Gene3D" id="1.10.101.10">
    <property type="entry name" value="PGBD-like superfamily/PGBD"/>
    <property type="match status" value="1"/>
</dbReference>
<keyword evidence="4" id="KW-1185">Reference proteome</keyword>
<feature type="domain" description="Peptidoglycan binding-like" evidence="1">
    <location>
        <begin position="230"/>
        <end position="281"/>
    </location>
</feature>
<name>A0ABS7HY29_9MICO</name>
<evidence type="ECO:0000259" key="2">
    <source>
        <dbReference type="Pfam" id="PF08924"/>
    </source>
</evidence>
<dbReference type="InterPro" id="IPR002477">
    <property type="entry name" value="Peptidoglycan-bd-like"/>
</dbReference>
<organism evidence="3 4">
    <name type="scientific">Microbacterium ureisolvens</name>
    <dbReference type="NCBI Taxonomy" id="2781186"/>
    <lineage>
        <taxon>Bacteria</taxon>
        <taxon>Bacillati</taxon>
        <taxon>Actinomycetota</taxon>
        <taxon>Actinomycetes</taxon>
        <taxon>Micrococcales</taxon>
        <taxon>Microbacteriaceae</taxon>
        <taxon>Microbacterium</taxon>
    </lineage>
</organism>
<dbReference type="Pfam" id="PF08924">
    <property type="entry name" value="Rv2525c_GlyHyd-like"/>
    <property type="match status" value="1"/>
</dbReference>
<dbReference type="Gene3D" id="3.20.20.80">
    <property type="entry name" value="Glycosidases"/>
    <property type="match status" value="1"/>
</dbReference>
<dbReference type="CDD" id="cd06418">
    <property type="entry name" value="GH25_BacA-like"/>
    <property type="match status" value="1"/>
</dbReference>
<dbReference type="RefSeq" id="WP_220339548.1">
    <property type="nucleotide sequence ID" value="NZ_JAEUAX010000005.1"/>
</dbReference>
<feature type="domain" description="Rv2525c-like glycoside hydrolase-like" evidence="2">
    <location>
        <begin position="308"/>
        <end position="483"/>
    </location>
</feature>
<protein>
    <submittedName>
        <fullName evidence="3">DUF1906 domain-containing protein</fullName>
    </submittedName>
</protein>
<dbReference type="InterPro" id="IPR015020">
    <property type="entry name" value="Rv2525c-like_Glyco_Hydro-like"/>
</dbReference>
<dbReference type="InterPro" id="IPR036365">
    <property type="entry name" value="PGBD-like_sf"/>
</dbReference>
<dbReference type="SUPFAM" id="SSF51445">
    <property type="entry name" value="(Trans)glycosidases"/>
    <property type="match status" value="1"/>
</dbReference>
<evidence type="ECO:0000313" key="3">
    <source>
        <dbReference type="EMBL" id="MBW9110153.1"/>
    </source>
</evidence>
<proteinExistence type="predicted"/>
<dbReference type="Proteomes" id="UP000777440">
    <property type="component" value="Unassembled WGS sequence"/>
</dbReference>
<dbReference type="Pfam" id="PF01471">
    <property type="entry name" value="PG_binding_1"/>
    <property type="match status" value="1"/>
</dbReference>
<dbReference type="InterPro" id="IPR017853">
    <property type="entry name" value="GH"/>
</dbReference>
<dbReference type="InterPro" id="IPR036366">
    <property type="entry name" value="PGBDSf"/>
</dbReference>
<evidence type="ECO:0000313" key="4">
    <source>
        <dbReference type="Proteomes" id="UP000777440"/>
    </source>
</evidence>
<accession>A0ABS7HY29</accession>
<dbReference type="EMBL" id="JAEUAX010000005">
    <property type="protein sequence ID" value="MBW9110153.1"/>
    <property type="molecule type" value="Genomic_DNA"/>
</dbReference>
<reference evidence="3 4" key="1">
    <citation type="journal article" date="2021" name="MBio">
        <title>Poor Competitiveness of Bradyrhizobium in Pigeon Pea Root Colonization in Indian Soils.</title>
        <authorList>
            <person name="Chalasani D."/>
            <person name="Basu A."/>
            <person name="Pullabhotla S.V.S.R.N."/>
            <person name="Jorrin B."/>
            <person name="Neal A.L."/>
            <person name="Poole P.S."/>
            <person name="Podile A.R."/>
            <person name="Tkacz A."/>
        </authorList>
    </citation>
    <scope>NUCLEOTIDE SEQUENCE [LARGE SCALE GENOMIC DNA]</scope>
    <source>
        <strain evidence="3 4">HU12</strain>
    </source>
</reference>